<proteinExistence type="predicted"/>
<dbReference type="InterPro" id="IPR055357">
    <property type="entry name" value="LRR_At1g61320_AtMIF1"/>
</dbReference>
<dbReference type="Proteomes" id="UP000325081">
    <property type="component" value="Unassembled WGS sequence"/>
</dbReference>
<organism evidence="3 4">
    <name type="scientific">Striga asiatica</name>
    <name type="common">Asiatic witchweed</name>
    <name type="synonym">Buchnera asiatica</name>
    <dbReference type="NCBI Taxonomy" id="4170"/>
    <lineage>
        <taxon>Eukaryota</taxon>
        <taxon>Viridiplantae</taxon>
        <taxon>Streptophyta</taxon>
        <taxon>Embryophyta</taxon>
        <taxon>Tracheophyta</taxon>
        <taxon>Spermatophyta</taxon>
        <taxon>Magnoliopsida</taxon>
        <taxon>eudicotyledons</taxon>
        <taxon>Gunneridae</taxon>
        <taxon>Pentapetalae</taxon>
        <taxon>asterids</taxon>
        <taxon>lamiids</taxon>
        <taxon>Lamiales</taxon>
        <taxon>Orobanchaceae</taxon>
        <taxon>Buchnereae</taxon>
        <taxon>Striga</taxon>
    </lineage>
</organism>
<dbReference type="AlphaFoldDB" id="A0A5A7QIW2"/>
<evidence type="ECO:0000313" key="4">
    <source>
        <dbReference type="Proteomes" id="UP000325081"/>
    </source>
</evidence>
<evidence type="ECO:0000313" key="3">
    <source>
        <dbReference type="EMBL" id="GER45020.1"/>
    </source>
</evidence>
<accession>A0A5A7QIW2</accession>
<feature type="domain" description="At1g61320/AtMIF1 LRR" evidence="2">
    <location>
        <begin position="182"/>
        <end position="330"/>
    </location>
</feature>
<dbReference type="InterPro" id="IPR032675">
    <property type="entry name" value="LRR_dom_sf"/>
</dbReference>
<dbReference type="Gene3D" id="3.80.10.10">
    <property type="entry name" value="Ribonuclease Inhibitor"/>
    <property type="match status" value="1"/>
</dbReference>
<feature type="compositionally biased region" description="Basic and acidic residues" evidence="1">
    <location>
        <begin position="595"/>
        <end position="605"/>
    </location>
</feature>
<comment type="caution">
    <text evidence="3">The sequence shown here is derived from an EMBL/GenBank/DDBJ whole genome shotgun (WGS) entry which is preliminary data.</text>
</comment>
<feature type="domain" description="At1g61320/AtMIF1 LRR" evidence="2">
    <location>
        <begin position="336"/>
        <end position="424"/>
    </location>
</feature>
<dbReference type="Pfam" id="PF23622">
    <property type="entry name" value="LRR_At1g61320_AtMIF1"/>
    <property type="match status" value="2"/>
</dbReference>
<evidence type="ECO:0000256" key="1">
    <source>
        <dbReference type="SAM" id="MobiDB-lite"/>
    </source>
</evidence>
<gene>
    <name evidence="3" type="ORF">STAS_21940</name>
</gene>
<dbReference type="EMBL" id="BKCP01007181">
    <property type="protein sequence ID" value="GER45020.1"/>
    <property type="molecule type" value="Genomic_DNA"/>
</dbReference>
<name>A0A5A7QIW2_STRAF</name>
<feature type="region of interest" description="Disordered" evidence="1">
    <location>
        <begin position="585"/>
        <end position="605"/>
    </location>
</feature>
<dbReference type="InterPro" id="IPR053772">
    <property type="entry name" value="At1g61320/At1g61330-like"/>
</dbReference>
<dbReference type="PANTHER" id="PTHR34145">
    <property type="entry name" value="OS02G0105600 PROTEIN"/>
    <property type="match status" value="1"/>
</dbReference>
<dbReference type="OrthoDB" id="1901752at2759"/>
<keyword evidence="4" id="KW-1185">Reference proteome</keyword>
<protein>
    <submittedName>
        <fullName evidence="3">F-box family protein</fullName>
    </submittedName>
</protein>
<evidence type="ECO:0000259" key="2">
    <source>
        <dbReference type="Pfam" id="PF23622"/>
    </source>
</evidence>
<dbReference type="PANTHER" id="PTHR34145:SF28">
    <property type="entry name" value="F-BOX DOMAIN-CONTAINING PROTEIN"/>
    <property type="match status" value="1"/>
</dbReference>
<dbReference type="SUPFAM" id="SSF81383">
    <property type="entry name" value="F-box domain"/>
    <property type="match status" value="1"/>
</dbReference>
<dbReference type="InterPro" id="IPR036047">
    <property type="entry name" value="F-box-like_dom_sf"/>
</dbReference>
<reference evidence="4" key="1">
    <citation type="journal article" date="2019" name="Curr. Biol.">
        <title>Genome Sequence of Striga asiatica Provides Insight into the Evolution of Plant Parasitism.</title>
        <authorList>
            <person name="Yoshida S."/>
            <person name="Kim S."/>
            <person name="Wafula E.K."/>
            <person name="Tanskanen J."/>
            <person name="Kim Y.M."/>
            <person name="Honaas L."/>
            <person name="Yang Z."/>
            <person name="Spallek T."/>
            <person name="Conn C.E."/>
            <person name="Ichihashi Y."/>
            <person name="Cheong K."/>
            <person name="Cui S."/>
            <person name="Der J.P."/>
            <person name="Gundlach H."/>
            <person name="Jiao Y."/>
            <person name="Hori C."/>
            <person name="Ishida J.K."/>
            <person name="Kasahara H."/>
            <person name="Kiba T."/>
            <person name="Kim M.S."/>
            <person name="Koo N."/>
            <person name="Laohavisit A."/>
            <person name="Lee Y.H."/>
            <person name="Lumba S."/>
            <person name="McCourt P."/>
            <person name="Mortimer J.C."/>
            <person name="Mutuku J.M."/>
            <person name="Nomura T."/>
            <person name="Sasaki-Sekimoto Y."/>
            <person name="Seto Y."/>
            <person name="Wang Y."/>
            <person name="Wakatake T."/>
            <person name="Sakakibara H."/>
            <person name="Demura T."/>
            <person name="Yamaguchi S."/>
            <person name="Yoneyama K."/>
            <person name="Manabe R.I."/>
            <person name="Nelson D.C."/>
            <person name="Schulman A.H."/>
            <person name="Timko M.P."/>
            <person name="dePamphilis C.W."/>
            <person name="Choi D."/>
            <person name="Shirasu K."/>
        </authorList>
    </citation>
    <scope>NUCLEOTIDE SEQUENCE [LARGE SCALE GENOMIC DNA]</scope>
    <source>
        <strain evidence="4">cv. UVA1</strain>
    </source>
</reference>
<sequence>MFRNRIWLRIHNRKDHSTKKSSSRPTNDLKNFKVQPTVTDCSDGEFSSKRKIGQLGIDSNHDILRKRRKSSEIDESRDINVDRISELPEPIIHLIFTFLKCSKDVARTSILSKKWKNTFNSYLSFDFDQRWCRAPKAVGKHNKKARKLQKEKFKCYVNRSIATRLEPVPSIDKFRLYVNNMDIRLRECMEKWICDAVDKNVKELDIQLNGKHFTIGKNFILPSTVLLSTSIASLKLSGYILFGFTPICMSNLRELSIKDTLMINKAVITKFDKCCPLMEVLRLVHCRGIFDISIPSLKKLRRVEVHECDKVSHIEIASPNVESFSFHAEKYQECKINLESLGSLKTLTLKDYRMVETGLQGFLSKAPVLEKLVLLKCTKLRRLTILSDRLRSLALFQCYKLQEVNINAPNLSSLQYSGHRVTFSSINIPGLREAKFSFGPAMRTNQHLVEYQRHFLDFDRSKGFKLIVYSKQSMTIYEDPREALEAQNFFCNLELTASLRRVMKVVDDWLRESRGRCIVLVSASSELIQLTQKMIMDTEDNPTCCRFYSNKCWRHYIEDVTTRNLACSDRIYYDFKWKIRRHSSESSNSNCENHAQGENEKDDQMTKNEKAIFIGPWGRPSGNCFVDGYWFVILEMVICVLGPQMKLQFPDEFLMTVTGHYCSVVRGGSPVIQSITFGPRDADENRAKPTKISS</sequence>
<dbReference type="SUPFAM" id="SSF52058">
    <property type="entry name" value="L domain-like"/>
    <property type="match status" value="1"/>
</dbReference>